<name>A0A2N5ZLK2_MUIH1</name>
<comment type="caution">
    <text evidence="2">The sequence shown here is derived from an EMBL/GenBank/DDBJ whole genome shotgun (WGS) entry which is preliminary data.</text>
</comment>
<proteinExistence type="predicted"/>
<organism evidence="2 3">
    <name type="scientific">Muiribacterium halophilum</name>
    <dbReference type="NCBI Taxonomy" id="2053465"/>
    <lineage>
        <taxon>Bacteria</taxon>
        <taxon>Candidatus Muiribacteriota</taxon>
        <taxon>Candidatus Muiribacteriia</taxon>
        <taxon>Candidatus Muiribacteriales</taxon>
        <taxon>Candidatus Muiribacteriaceae</taxon>
        <taxon>Candidatus Muiribacterium</taxon>
    </lineage>
</organism>
<evidence type="ECO:0000313" key="2">
    <source>
        <dbReference type="EMBL" id="PLX19526.1"/>
    </source>
</evidence>
<protein>
    <recommendedName>
        <fullName evidence="4">Type II secretion system protein GspI C-terminal domain-containing protein</fullName>
    </recommendedName>
</protein>
<evidence type="ECO:0000313" key="3">
    <source>
        <dbReference type="Proteomes" id="UP000234857"/>
    </source>
</evidence>
<gene>
    <name evidence="2" type="ORF">C0601_01335</name>
</gene>
<reference evidence="2 3" key="1">
    <citation type="submission" date="2017-11" db="EMBL/GenBank/DDBJ databases">
        <title>Genome-resolved metagenomics identifies genetic mobility, metabolic interactions, and unexpected diversity in perchlorate-reducing communities.</title>
        <authorList>
            <person name="Barnum T.P."/>
            <person name="Figueroa I.A."/>
            <person name="Carlstrom C.I."/>
            <person name="Lucas L.N."/>
            <person name="Engelbrektson A.L."/>
            <person name="Coates J.D."/>
        </authorList>
    </citation>
    <scope>NUCLEOTIDE SEQUENCE [LARGE SCALE GENOMIC DNA]</scope>
    <source>
        <strain evidence="2">BM706</strain>
    </source>
</reference>
<sequence length="157" mass="18001">MNKKGFAAYYVLFFIIVIFLIAYVYSSRVMNSTVNLVRDFEKLKAKELCDLGKAFALNVIYKNYSQGSYDFYKSLSFPIKLKTETGNISIESIDVVKEFFKGKQKVLGDFKNVPLIEQGKNTGKYDVLEVKITGKTKKSQEVKGSFLFKVKRLEIVE</sequence>
<accession>A0A2N5ZLK2</accession>
<evidence type="ECO:0008006" key="4">
    <source>
        <dbReference type="Google" id="ProtNLM"/>
    </source>
</evidence>
<keyword evidence="1" id="KW-0472">Membrane</keyword>
<keyword evidence="1" id="KW-0812">Transmembrane</keyword>
<keyword evidence="1" id="KW-1133">Transmembrane helix</keyword>
<evidence type="ECO:0000256" key="1">
    <source>
        <dbReference type="SAM" id="Phobius"/>
    </source>
</evidence>
<dbReference type="Proteomes" id="UP000234857">
    <property type="component" value="Unassembled WGS sequence"/>
</dbReference>
<dbReference type="AlphaFoldDB" id="A0A2N5ZLK2"/>
<dbReference type="EMBL" id="PKTG01000025">
    <property type="protein sequence ID" value="PLX19526.1"/>
    <property type="molecule type" value="Genomic_DNA"/>
</dbReference>
<feature type="transmembrane region" description="Helical" evidence="1">
    <location>
        <begin position="6"/>
        <end position="25"/>
    </location>
</feature>